<evidence type="ECO:0000256" key="5">
    <source>
        <dbReference type="ARBA" id="ARBA00022825"/>
    </source>
</evidence>
<name>A0AAD8GPZ4_9APIA</name>
<comment type="caution">
    <text evidence="10">The sequence shown here is derived from an EMBL/GenBank/DDBJ whole genome shotgun (WGS) entry which is preliminary data.</text>
</comment>
<evidence type="ECO:0000256" key="1">
    <source>
        <dbReference type="ARBA" id="ARBA00011073"/>
    </source>
</evidence>
<dbReference type="Pfam" id="PF00082">
    <property type="entry name" value="Peptidase_S8"/>
    <property type="match status" value="1"/>
</dbReference>
<dbReference type="Gene3D" id="3.40.50.200">
    <property type="entry name" value="Peptidase S8/S53 domain"/>
    <property type="match status" value="1"/>
</dbReference>
<feature type="domain" description="PA" evidence="9">
    <location>
        <begin position="338"/>
        <end position="411"/>
    </location>
</feature>
<reference evidence="10" key="2">
    <citation type="submission" date="2023-05" db="EMBL/GenBank/DDBJ databases">
        <authorList>
            <person name="Schelkunov M.I."/>
        </authorList>
    </citation>
    <scope>NUCLEOTIDE SEQUENCE</scope>
    <source>
        <strain evidence="10">Hsosn_3</strain>
        <tissue evidence="10">Leaf</tissue>
    </source>
</reference>
<reference evidence="10" key="1">
    <citation type="submission" date="2023-02" db="EMBL/GenBank/DDBJ databases">
        <title>Genome of toxic invasive species Heracleum sosnowskyi carries increased number of genes despite the absence of recent whole-genome duplications.</title>
        <authorList>
            <person name="Schelkunov M."/>
            <person name="Shtratnikova V."/>
            <person name="Makarenko M."/>
            <person name="Klepikova A."/>
            <person name="Omelchenko D."/>
            <person name="Novikova G."/>
            <person name="Obukhova E."/>
            <person name="Bogdanov V."/>
            <person name="Penin A."/>
            <person name="Logacheva M."/>
        </authorList>
    </citation>
    <scope>NUCLEOTIDE SEQUENCE</scope>
    <source>
        <strain evidence="10">Hsosn_3</strain>
        <tissue evidence="10">Leaf</tissue>
    </source>
</reference>
<keyword evidence="3" id="KW-0732">Signal</keyword>
<dbReference type="Proteomes" id="UP001237642">
    <property type="component" value="Unassembled WGS sequence"/>
</dbReference>
<dbReference type="PANTHER" id="PTHR10795">
    <property type="entry name" value="PROPROTEIN CONVERTASE SUBTILISIN/KEXIN"/>
    <property type="match status" value="1"/>
</dbReference>
<dbReference type="FunFam" id="3.50.30.30:FF:000005">
    <property type="entry name" value="subtilisin-like protease SBT1.5"/>
    <property type="match status" value="1"/>
</dbReference>
<evidence type="ECO:0000313" key="10">
    <source>
        <dbReference type="EMBL" id="KAK1352491.1"/>
    </source>
</evidence>
<comment type="similarity">
    <text evidence="1 7">Belongs to the peptidase S8 family.</text>
</comment>
<proteinExistence type="inferred from homology"/>
<dbReference type="GO" id="GO:0004252">
    <property type="term" value="F:serine-type endopeptidase activity"/>
    <property type="evidence" value="ECO:0007669"/>
    <property type="project" value="InterPro"/>
</dbReference>
<keyword evidence="6" id="KW-0325">Glycoprotein</keyword>
<dbReference type="SUPFAM" id="SSF52743">
    <property type="entry name" value="Subtilisin-like"/>
    <property type="match status" value="1"/>
</dbReference>
<evidence type="ECO:0000256" key="7">
    <source>
        <dbReference type="PROSITE-ProRule" id="PRU01240"/>
    </source>
</evidence>
<dbReference type="InterPro" id="IPR003137">
    <property type="entry name" value="PA_domain"/>
</dbReference>
<evidence type="ECO:0008006" key="12">
    <source>
        <dbReference type="Google" id="ProtNLM"/>
    </source>
</evidence>
<comment type="caution">
    <text evidence="7">Lacks conserved residue(s) required for the propagation of feature annotation.</text>
</comment>
<evidence type="ECO:0000259" key="8">
    <source>
        <dbReference type="Pfam" id="PF00082"/>
    </source>
</evidence>
<dbReference type="CDD" id="cd02120">
    <property type="entry name" value="PA_subtilisin_like"/>
    <property type="match status" value="1"/>
</dbReference>
<feature type="domain" description="Peptidase S8/S53" evidence="8">
    <location>
        <begin position="149"/>
        <end position="311"/>
    </location>
</feature>
<keyword evidence="4" id="KW-0378">Hydrolase</keyword>
<dbReference type="InterPro" id="IPR000209">
    <property type="entry name" value="Peptidase_S8/S53_dom"/>
</dbReference>
<sequence>MDHGCRQQHQVIETALSINSSGSIPKSDVNREFFAEEHDRRARAGLDYESSYEKVFPDDTILKLQRTTPFYKRNMPPHEGHEMHVGGELSQQNIKDRFYGVNDPVTMKLLNKGDLEPLDAQRRGTLYVLVGARYFNKGYVAIVGSLDPSYNSPRDTDGHGSHTLSTTGGSFVPGANVFCYGNGTTKGGSPKARVAAYKVCWPPMGDNACFDADILAAFDVAIDDGIDILSVSLGGDAVDFFIDSVAIGSFHAVKHGILVVCSAGNSGPNAGTAENLSPWKFTVGASTIDRQFPSYVTLGNKIQFKGGSLSVEGLPTKKFYPVIGSKDAKDADASKEDAELYKAKSLDSDKVKGKIMVCLRGDNARVDKGQQALSAGAVAMILANNDLSGNEIIADPHVLPVSHITYSDGLAVYQ</sequence>
<dbReference type="EMBL" id="JAUIZM010000017">
    <property type="protein sequence ID" value="KAK1352491.1"/>
    <property type="molecule type" value="Genomic_DNA"/>
</dbReference>
<gene>
    <name evidence="10" type="ORF">POM88_053430</name>
</gene>
<organism evidence="10 11">
    <name type="scientific">Heracleum sosnowskyi</name>
    <dbReference type="NCBI Taxonomy" id="360622"/>
    <lineage>
        <taxon>Eukaryota</taxon>
        <taxon>Viridiplantae</taxon>
        <taxon>Streptophyta</taxon>
        <taxon>Embryophyta</taxon>
        <taxon>Tracheophyta</taxon>
        <taxon>Spermatophyta</taxon>
        <taxon>Magnoliopsida</taxon>
        <taxon>eudicotyledons</taxon>
        <taxon>Gunneridae</taxon>
        <taxon>Pentapetalae</taxon>
        <taxon>asterids</taxon>
        <taxon>campanulids</taxon>
        <taxon>Apiales</taxon>
        <taxon>Apiaceae</taxon>
        <taxon>Apioideae</taxon>
        <taxon>apioid superclade</taxon>
        <taxon>Tordylieae</taxon>
        <taxon>Tordyliinae</taxon>
        <taxon>Heracleum</taxon>
    </lineage>
</organism>
<dbReference type="PROSITE" id="PS51892">
    <property type="entry name" value="SUBTILASE"/>
    <property type="match status" value="1"/>
</dbReference>
<evidence type="ECO:0000256" key="6">
    <source>
        <dbReference type="ARBA" id="ARBA00023180"/>
    </source>
</evidence>
<evidence type="ECO:0000256" key="3">
    <source>
        <dbReference type="ARBA" id="ARBA00022729"/>
    </source>
</evidence>
<dbReference type="InterPro" id="IPR046450">
    <property type="entry name" value="PA_dom_sf"/>
</dbReference>
<dbReference type="InterPro" id="IPR036852">
    <property type="entry name" value="Peptidase_S8/S53_dom_sf"/>
</dbReference>
<keyword evidence="5" id="KW-0720">Serine protease</keyword>
<dbReference type="SUPFAM" id="SSF52025">
    <property type="entry name" value="PA domain"/>
    <property type="match status" value="1"/>
</dbReference>
<accession>A0AAD8GPZ4</accession>
<dbReference type="Pfam" id="PF02225">
    <property type="entry name" value="PA"/>
    <property type="match status" value="1"/>
</dbReference>
<dbReference type="InterPro" id="IPR045051">
    <property type="entry name" value="SBT"/>
</dbReference>
<evidence type="ECO:0000313" key="11">
    <source>
        <dbReference type="Proteomes" id="UP001237642"/>
    </source>
</evidence>
<keyword evidence="11" id="KW-1185">Reference proteome</keyword>
<dbReference type="Gene3D" id="3.50.30.30">
    <property type="match status" value="1"/>
</dbReference>
<protein>
    <recommendedName>
        <fullName evidence="12">Subtilisin-like protease</fullName>
    </recommendedName>
</protein>
<evidence type="ECO:0000256" key="4">
    <source>
        <dbReference type="ARBA" id="ARBA00022801"/>
    </source>
</evidence>
<keyword evidence="2" id="KW-0645">Protease</keyword>
<evidence type="ECO:0000259" key="9">
    <source>
        <dbReference type="Pfam" id="PF02225"/>
    </source>
</evidence>
<dbReference type="AlphaFoldDB" id="A0AAD8GPZ4"/>
<dbReference type="GO" id="GO:0006508">
    <property type="term" value="P:proteolysis"/>
    <property type="evidence" value="ECO:0007669"/>
    <property type="project" value="UniProtKB-KW"/>
</dbReference>
<evidence type="ECO:0000256" key="2">
    <source>
        <dbReference type="ARBA" id="ARBA00022670"/>
    </source>
</evidence>